<feature type="compositionally biased region" description="Basic and acidic residues" evidence="4">
    <location>
        <begin position="435"/>
        <end position="460"/>
    </location>
</feature>
<proteinExistence type="inferred from homology"/>
<feature type="region of interest" description="Disordered" evidence="4">
    <location>
        <begin position="552"/>
        <end position="578"/>
    </location>
</feature>
<organism evidence="6 7">
    <name type="scientific">Malus domestica</name>
    <name type="common">Apple</name>
    <name type="synonym">Pyrus malus</name>
    <dbReference type="NCBI Taxonomy" id="3750"/>
    <lineage>
        <taxon>Eukaryota</taxon>
        <taxon>Viridiplantae</taxon>
        <taxon>Streptophyta</taxon>
        <taxon>Embryophyta</taxon>
        <taxon>Tracheophyta</taxon>
        <taxon>Spermatophyta</taxon>
        <taxon>Magnoliopsida</taxon>
        <taxon>eudicotyledons</taxon>
        <taxon>Gunneridae</taxon>
        <taxon>Pentapetalae</taxon>
        <taxon>rosids</taxon>
        <taxon>fabids</taxon>
        <taxon>Rosales</taxon>
        <taxon>Rosaceae</taxon>
        <taxon>Amygdaloideae</taxon>
        <taxon>Maleae</taxon>
        <taxon>Malus</taxon>
    </lineage>
</organism>
<comment type="similarity">
    <text evidence="2">Belongs to the lin-54 family.</text>
</comment>
<evidence type="ECO:0000313" key="7">
    <source>
        <dbReference type="Proteomes" id="UP000290289"/>
    </source>
</evidence>
<dbReference type="PANTHER" id="PTHR12446:SF49">
    <property type="entry name" value="CRC DOMAIN-CONTAINING PROTEIN"/>
    <property type="match status" value="1"/>
</dbReference>
<evidence type="ECO:0000256" key="2">
    <source>
        <dbReference type="ARBA" id="ARBA00007267"/>
    </source>
</evidence>
<feature type="domain" description="CRC" evidence="5">
    <location>
        <begin position="159"/>
        <end position="283"/>
    </location>
</feature>
<dbReference type="PROSITE" id="PS51634">
    <property type="entry name" value="CRC"/>
    <property type="match status" value="1"/>
</dbReference>
<name>A0A498HMG5_MALDO</name>
<feature type="region of interest" description="Disordered" evidence="4">
    <location>
        <begin position="418"/>
        <end position="481"/>
    </location>
</feature>
<accession>A0A498HMG5</accession>
<reference evidence="6 7" key="1">
    <citation type="submission" date="2018-10" db="EMBL/GenBank/DDBJ databases">
        <title>A high-quality apple genome assembly.</title>
        <authorList>
            <person name="Hu J."/>
        </authorList>
    </citation>
    <scope>NUCLEOTIDE SEQUENCE [LARGE SCALE GENOMIC DNA]</scope>
    <source>
        <strain evidence="7">cv. HFTH1</strain>
        <tissue evidence="6">Young leaf</tissue>
    </source>
</reference>
<dbReference type="STRING" id="3750.A0A498HMG5"/>
<dbReference type="GO" id="GO:0005634">
    <property type="term" value="C:nucleus"/>
    <property type="evidence" value="ECO:0007669"/>
    <property type="project" value="UniProtKB-SubCell"/>
</dbReference>
<evidence type="ECO:0000259" key="5">
    <source>
        <dbReference type="PROSITE" id="PS51634"/>
    </source>
</evidence>
<comment type="caution">
    <text evidence="6">The sequence shown here is derived from an EMBL/GenBank/DDBJ whole genome shotgun (WGS) entry which is preliminary data.</text>
</comment>
<dbReference type="InterPro" id="IPR005172">
    <property type="entry name" value="CRC"/>
</dbReference>
<dbReference type="AlphaFoldDB" id="A0A498HMG5"/>
<protein>
    <recommendedName>
        <fullName evidence="5">CRC domain-containing protein</fullName>
    </recommendedName>
</protein>
<dbReference type="Pfam" id="PF03638">
    <property type="entry name" value="TCR"/>
    <property type="match status" value="2"/>
</dbReference>
<dbReference type="SMART" id="SM01114">
    <property type="entry name" value="CXC"/>
    <property type="match status" value="2"/>
</dbReference>
<dbReference type="InterPro" id="IPR028307">
    <property type="entry name" value="Lin-54_fam"/>
</dbReference>
<keyword evidence="7" id="KW-1185">Reference proteome</keyword>
<dbReference type="InterPro" id="IPR033467">
    <property type="entry name" value="Tesmin/TSO1-like_CXC"/>
</dbReference>
<evidence type="ECO:0000256" key="3">
    <source>
        <dbReference type="ARBA" id="ARBA00023242"/>
    </source>
</evidence>
<feature type="compositionally biased region" description="Basic and acidic residues" evidence="4">
    <location>
        <begin position="555"/>
        <end position="565"/>
    </location>
</feature>
<evidence type="ECO:0000256" key="4">
    <source>
        <dbReference type="SAM" id="MobiDB-lite"/>
    </source>
</evidence>
<dbReference type="Proteomes" id="UP000290289">
    <property type="component" value="Chromosome 15"/>
</dbReference>
<dbReference type="PANTHER" id="PTHR12446">
    <property type="entry name" value="TESMIN/TSO1-RELATED"/>
    <property type="match status" value="1"/>
</dbReference>
<sequence>MRIWEANCACWHLNLLEINGAERNGLRSRAQEIGEAIGFHDAVSIVGECGGAGRTATATDTVSGAAAATNLTGKTTVAFAFTVAAAGGGPFPEAINAAAGDSAVSGSAESRAARKRSDSAPGAQAFASFDVVPNFMILCKQESPLSRQRGDGKDCTPKKQKQCNCKNSRCLKLYCECFTAGIYCEGCNCSNCHNNVDNEAARQDARGAILERNPNAFQPKIASSPQESRDGREDAGEIQAAGRHNKGCHCKKSGCLKKYCECFQANILCSENCKCMDCKNFEGSEERRALYHEGHNTVAYMQQANAAISGAIGTSGYGTPLVSRKRKGYELYFTTGNQSTHPIAQSQQENHLRPPMTSSSQLSVPIFHAANAAVSRPSKTTIYRSPLADIIQPKNVKDLCSRLVVVAGAAARELAGNRQRETIDKTNATSSTQEGNKHKTEHDKQHDDHIGVNQADRDASRFSGSNGGDVQDSRPMSPGTLALMCDEQDKMFMEAGLPNGAGTDNPSMPQKSTQDIGFTEVYVEQERLVLTGFRDCLNHLITRGSIKETMCSPQAKRERVSHKESVQVGTAKPTTEPRYQKEAYSNDIVKSPLSSANGKILQPVTTVTSGDNDLTLKVGLPIEK</sequence>
<dbReference type="GO" id="GO:0006355">
    <property type="term" value="P:regulation of DNA-templated transcription"/>
    <property type="evidence" value="ECO:0007669"/>
    <property type="project" value="TreeGrafter"/>
</dbReference>
<comment type="subcellular location">
    <subcellularLocation>
        <location evidence="1">Nucleus</location>
    </subcellularLocation>
</comment>
<dbReference type="EMBL" id="RDQH01000341">
    <property type="protein sequence ID" value="RXH72656.1"/>
    <property type="molecule type" value="Genomic_DNA"/>
</dbReference>
<evidence type="ECO:0000313" key="6">
    <source>
        <dbReference type="EMBL" id="RXH72656.1"/>
    </source>
</evidence>
<feature type="region of interest" description="Disordered" evidence="4">
    <location>
        <begin position="212"/>
        <end position="236"/>
    </location>
</feature>
<evidence type="ECO:0000256" key="1">
    <source>
        <dbReference type="ARBA" id="ARBA00004123"/>
    </source>
</evidence>
<feature type="compositionally biased region" description="Polar residues" evidence="4">
    <location>
        <begin position="425"/>
        <end position="434"/>
    </location>
</feature>
<keyword evidence="3" id="KW-0539">Nucleus</keyword>
<gene>
    <name evidence="6" type="ORF">DVH24_012340</name>
</gene>